<proteinExistence type="predicted"/>
<evidence type="ECO:0000313" key="1">
    <source>
        <dbReference type="EMBL" id="KGI21969.1"/>
    </source>
</evidence>
<reference evidence="1 2" key="1">
    <citation type="submission" date="2014-07" db="EMBL/GenBank/DDBJ databases">
        <authorList>
            <person name="McCorrison J."/>
            <person name="Sanka R."/>
            <person name="Torralba M."/>
            <person name="Gillis M."/>
            <person name="Haft D.H."/>
            <person name="Methe B."/>
            <person name="Sutton G."/>
            <person name="Nelson K.E."/>
        </authorList>
    </citation>
    <scope>NUCLEOTIDE SEQUENCE [LARGE SCALE GENOMIC DNA]</scope>
    <source>
        <strain evidence="1 2">S9-PR14</strain>
    </source>
</reference>
<dbReference type="EMBL" id="JRPQ01000096">
    <property type="protein sequence ID" value="KGI21969.1"/>
    <property type="molecule type" value="Genomic_DNA"/>
</dbReference>
<dbReference type="Proteomes" id="UP000029723">
    <property type="component" value="Unassembled WGS sequence"/>
</dbReference>
<gene>
    <name evidence="1" type="ORF">HMPREF9304_07075</name>
</gene>
<name>A0A098YRJ7_9BACT</name>
<protein>
    <submittedName>
        <fullName evidence="1">Uncharacterized protein</fullName>
    </submittedName>
</protein>
<sequence length="64" mass="7150">MKKGGERVVCGEPIKSVKNSGGVIKNVNKHAECNILSHSLLKAEEEVGRQPKLRVAYLYIHHQK</sequence>
<dbReference type="AlphaFoldDB" id="A0A098YRJ7"/>
<evidence type="ECO:0000313" key="2">
    <source>
        <dbReference type="Proteomes" id="UP000029723"/>
    </source>
</evidence>
<comment type="caution">
    <text evidence="1">The sequence shown here is derived from an EMBL/GenBank/DDBJ whole genome shotgun (WGS) entry which is preliminary data.</text>
</comment>
<organism evidence="1 2">
    <name type="scientific">Hoylesella timonensis S9-PR14</name>
    <dbReference type="NCBI Taxonomy" id="1401062"/>
    <lineage>
        <taxon>Bacteria</taxon>
        <taxon>Pseudomonadati</taxon>
        <taxon>Bacteroidota</taxon>
        <taxon>Bacteroidia</taxon>
        <taxon>Bacteroidales</taxon>
        <taxon>Prevotellaceae</taxon>
        <taxon>Hoylesella</taxon>
    </lineage>
</organism>
<accession>A0A098YRJ7</accession>